<organism evidence="9 10">
    <name type="scientific">Oceanitalea stevensii</name>
    <dbReference type="NCBI Taxonomy" id="2763072"/>
    <lineage>
        <taxon>Bacteria</taxon>
        <taxon>Bacillati</taxon>
        <taxon>Actinomycetota</taxon>
        <taxon>Actinomycetes</taxon>
        <taxon>Micrococcales</taxon>
        <taxon>Bogoriellaceae</taxon>
        <taxon>Georgenia</taxon>
    </lineage>
</organism>
<evidence type="ECO:0000256" key="4">
    <source>
        <dbReference type="ARBA" id="ARBA00022927"/>
    </source>
</evidence>
<dbReference type="RefSeq" id="WP_251840546.1">
    <property type="nucleotide sequence ID" value="NZ_JACSPO010000011.1"/>
</dbReference>
<evidence type="ECO:0000313" key="10">
    <source>
        <dbReference type="Proteomes" id="UP000661894"/>
    </source>
</evidence>
<keyword evidence="10" id="KW-1185">Reference proteome</keyword>
<keyword evidence="3" id="KW-0812">Transmembrane</keyword>
<keyword evidence="5" id="KW-1133">Transmembrane helix</keyword>
<dbReference type="Gene3D" id="1.20.5.3310">
    <property type="match status" value="1"/>
</dbReference>
<comment type="caution">
    <text evidence="9">The sequence shown here is derived from an EMBL/GenBank/DDBJ whole genome shotgun (WGS) entry which is preliminary data.</text>
</comment>
<keyword evidence="7" id="KW-0472">Membrane</keyword>
<keyword evidence="6" id="KW-0811">Translocation</keyword>
<gene>
    <name evidence="9" type="ORF">H9624_14055</name>
</gene>
<evidence type="ECO:0000313" key="9">
    <source>
        <dbReference type="EMBL" id="MBD8063443.1"/>
    </source>
</evidence>
<evidence type="ECO:0000256" key="3">
    <source>
        <dbReference type="ARBA" id="ARBA00022692"/>
    </source>
</evidence>
<evidence type="ECO:0000256" key="7">
    <source>
        <dbReference type="ARBA" id="ARBA00023136"/>
    </source>
</evidence>
<accession>A0ABR8Z525</accession>
<feature type="region of interest" description="Disordered" evidence="8">
    <location>
        <begin position="79"/>
        <end position="107"/>
    </location>
</feature>
<evidence type="ECO:0000256" key="5">
    <source>
        <dbReference type="ARBA" id="ARBA00022989"/>
    </source>
</evidence>
<dbReference type="Proteomes" id="UP000661894">
    <property type="component" value="Unassembled WGS sequence"/>
</dbReference>
<name>A0ABR8Z525_9MICO</name>
<evidence type="ECO:0000256" key="6">
    <source>
        <dbReference type="ARBA" id="ARBA00023010"/>
    </source>
</evidence>
<evidence type="ECO:0000256" key="8">
    <source>
        <dbReference type="SAM" id="MobiDB-lite"/>
    </source>
</evidence>
<keyword evidence="2" id="KW-0813">Transport</keyword>
<dbReference type="EMBL" id="JACSPO010000011">
    <property type="protein sequence ID" value="MBD8063443.1"/>
    <property type="molecule type" value="Genomic_DNA"/>
</dbReference>
<keyword evidence="4" id="KW-0653">Protein transport</keyword>
<evidence type="ECO:0000256" key="1">
    <source>
        <dbReference type="ARBA" id="ARBA00004167"/>
    </source>
</evidence>
<reference evidence="9 10" key="1">
    <citation type="submission" date="2020-08" db="EMBL/GenBank/DDBJ databases">
        <title>A Genomic Blueprint of the Chicken Gut Microbiome.</title>
        <authorList>
            <person name="Gilroy R."/>
            <person name="Ravi A."/>
            <person name="Getino M."/>
            <person name="Pursley I."/>
            <person name="Horton D.L."/>
            <person name="Alikhan N.-F."/>
            <person name="Baker D."/>
            <person name="Gharbi K."/>
            <person name="Hall N."/>
            <person name="Watson M."/>
            <person name="Adriaenssens E.M."/>
            <person name="Foster-Nyarko E."/>
            <person name="Jarju S."/>
            <person name="Secka A."/>
            <person name="Antonio M."/>
            <person name="Oren A."/>
            <person name="Chaudhuri R."/>
            <person name="La Ragione R.M."/>
            <person name="Hildebrand F."/>
            <person name="Pallen M.J."/>
        </authorList>
    </citation>
    <scope>NUCLEOTIDE SEQUENCE [LARGE SCALE GENOMIC DNA]</scope>
    <source>
        <strain evidence="9 10">Sa1BUA1</strain>
    </source>
</reference>
<dbReference type="InterPro" id="IPR003369">
    <property type="entry name" value="TatA/B/E"/>
</dbReference>
<proteinExistence type="predicted"/>
<dbReference type="Pfam" id="PF02416">
    <property type="entry name" value="TatA_B_E"/>
    <property type="match status" value="1"/>
</dbReference>
<evidence type="ECO:0000256" key="2">
    <source>
        <dbReference type="ARBA" id="ARBA00022448"/>
    </source>
</evidence>
<evidence type="ECO:0008006" key="11">
    <source>
        <dbReference type="Google" id="ProtNLM"/>
    </source>
</evidence>
<protein>
    <recommendedName>
        <fullName evidence="11">Sec-independent protein translocase TatB</fullName>
    </recommendedName>
</protein>
<comment type="subcellular location">
    <subcellularLocation>
        <location evidence="1">Membrane</location>
        <topology evidence="1">Single-pass membrane protein</topology>
    </subcellularLocation>
</comment>
<sequence>MPVNGAELLVLVVLAVVLVGPERLPEYARKLAALVVTLRRLASQGGERLREELGPEFDDLDLAALDPRQYDPRRIVREALADTPPERPRAAAEARPAERAAFDAEAT</sequence>